<protein>
    <submittedName>
        <fullName evidence="1">Uncharacterized protein</fullName>
    </submittedName>
</protein>
<sequence>MSQVPVAPLASGTFSTSGHQPTLGLLSGSLQAEGGIFTNTLLNWVGFQPFLGSSKPVCLKGAFLTCARGSRGRGAWLKSDSQAWLRTSWPGLPASEAPGAELPGGAPTNTEAQRAGLLGDHVLGQNLGKITGWQKITPTFLKNLL</sequence>
<dbReference type="AlphaFoldDB" id="A0A7J8DTH1"/>
<comment type="caution">
    <text evidence="1">The sequence shown here is derived from an EMBL/GenBank/DDBJ whole genome shotgun (WGS) entry which is preliminary data.</text>
</comment>
<proteinExistence type="predicted"/>
<dbReference type="Proteomes" id="UP000550707">
    <property type="component" value="Unassembled WGS sequence"/>
</dbReference>
<dbReference type="EMBL" id="JACASF010000016">
    <property type="protein sequence ID" value="KAF6426518.1"/>
    <property type="molecule type" value="Genomic_DNA"/>
</dbReference>
<organism evidence="1 2">
    <name type="scientific">Molossus molossus</name>
    <name type="common">Pallas' mastiff bat</name>
    <name type="synonym">Vespertilio molossus</name>
    <dbReference type="NCBI Taxonomy" id="27622"/>
    <lineage>
        <taxon>Eukaryota</taxon>
        <taxon>Metazoa</taxon>
        <taxon>Chordata</taxon>
        <taxon>Craniata</taxon>
        <taxon>Vertebrata</taxon>
        <taxon>Euteleostomi</taxon>
        <taxon>Mammalia</taxon>
        <taxon>Eutheria</taxon>
        <taxon>Laurasiatheria</taxon>
        <taxon>Chiroptera</taxon>
        <taxon>Yangochiroptera</taxon>
        <taxon>Molossidae</taxon>
        <taxon>Molossus</taxon>
    </lineage>
</organism>
<reference evidence="1 2" key="1">
    <citation type="journal article" date="2020" name="Nature">
        <title>Six reference-quality genomes reveal evolution of bat adaptations.</title>
        <authorList>
            <person name="Jebb D."/>
            <person name="Huang Z."/>
            <person name="Pippel M."/>
            <person name="Hughes G.M."/>
            <person name="Lavrichenko K."/>
            <person name="Devanna P."/>
            <person name="Winkler S."/>
            <person name="Jermiin L.S."/>
            <person name="Skirmuntt E.C."/>
            <person name="Katzourakis A."/>
            <person name="Burkitt-Gray L."/>
            <person name="Ray D.A."/>
            <person name="Sullivan K.A.M."/>
            <person name="Roscito J.G."/>
            <person name="Kirilenko B.M."/>
            <person name="Davalos L.M."/>
            <person name="Corthals A.P."/>
            <person name="Power M.L."/>
            <person name="Jones G."/>
            <person name="Ransome R.D."/>
            <person name="Dechmann D.K.N."/>
            <person name="Locatelli A.G."/>
            <person name="Puechmaille S.J."/>
            <person name="Fedrigo O."/>
            <person name="Jarvis E.D."/>
            <person name="Hiller M."/>
            <person name="Vernes S.C."/>
            <person name="Myers E.W."/>
            <person name="Teeling E.C."/>
        </authorList>
    </citation>
    <scope>NUCLEOTIDE SEQUENCE [LARGE SCALE GENOMIC DNA]</scope>
    <source>
        <strain evidence="1">MMolMol1</strain>
        <tissue evidence="1">Muscle</tissue>
    </source>
</reference>
<evidence type="ECO:0000313" key="1">
    <source>
        <dbReference type="EMBL" id="KAF6426518.1"/>
    </source>
</evidence>
<name>A0A7J8DTH1_MOLMO</name>
<keyword evidence="2" id="KW-1185">Reference proteome</keyword>
<dbReference type="InParanoid" id="A0A7J8DTH1"/>
<accession>A0A7J8DTH1</accession>
<gene>
    <name evidence="1" type="ORF">HJG59_009204</name>
</gene>
<evidence type="ECO:0000313" key="2">
    <source>
        <dbReference type="Proteomes" id="UP000550707"/>
    </source>
</evidence>